<dbReference type="EMBL" id="CP056775">
    <property type="protein sequence ID" value="QRQ99744.1"/>
    <property type="molecule type" value="Genomic_DNA"/>
</dbReference>
<keyword evidence="2" id="KW-1185">Reference proteome</keyword>
<protein>
    <submittedName>
        <fullName evidence="1">Uncharacterized protein</fullName>
    </submittedName>
</protein>
<dbReference type="RefSeq" id="WP_204660505.1">
    <property type="nucleotide sequence ID" value="NZ_CP056775.1"/>
</dbReference>
<reference evidence="1 2" key="1">
    <citation type="submission" date="2020-06" db="EMBL/GenBank/DDBJ databases">
        <title>Dyadobacter sandarakinus sp. nov., isolated from the soil of the Arctic Yellow River Station.</title>
        <authorList>
            <person name="Zhang Y."/>
            <person name="Peng F."/>
        </authorList>
    </citation>
    <scope>NUCLEOTIDE SEQUENCE [LARGE SCALE GENOMIC DNA]</scope>
    <source>
        <strain evidence="1 2">Q3-56</strain>
    </source>
</reference>
<sequence>MKKATQRSKEAKADLLTTAPYDGQISASWQGKTKFSINPKGEKPFELYSSKPIAALRKKYPDAIVNQIKY</sequence>
<evidence type="ECO:0000313" key="1">
    <source>
        <dbReference type="EMBL" id="QRQ99744.1"/>
    </source>
</evidence>
<proteinExistence type="predicted"/>
<organism evidence="1 2">
    <name type="scientific">Dyadobacter sandarakinus</name>
    <dbReference type="NCBI Taxonomy" id="2747268"/>
    <lineage>
        <taxon>Bacteria</taxon>
        <taxon>Pseudomonadati</taxon>
        <taxon>Bacteroidota</taxon>
        <taxon>Cytophagia</taxon>
        <taxon>Cytophagales</taxon>
        <taxon>Spirosomataceae</taxon>
        <taxon>Dyadobacter</taxon>
    </lineage>
</organism>
<evidence type="ECO:0000313" key="2">
    <source>
        <dbReference type="Proteomes" id="UP000612680"/>
    </source>
</evidence>
<gene>
    <name evidence="1" type="ORF">HWI92_01830</name>
</gene>
<dbReference type="Proteomes" id="UP000612680">
    <property type="component" value="Chromosome"/>
</dbReference>
<accession>A0ABX7I1L3</accession>
<name>A0ABX7I1L3_9BACT</name>